<evidence type="ECO:0000256" key="2">
    <source>
        <dbReference type="ARBA" id="ARBA00023274"/>
    </source>
</evidence>
<dbReference type="InterPro" id="IPR014722">
    <property type="entry name" value="Rib_uL2_dom2"/>
</dbReference>
<dbReference type="InterPro" id="IPR008991">
    <property type="entry name" value="Translation_prot_SH3-like_sf"/>
</dbReference>
<evidence type="ECO:0000256" key="1">
    <source>
        <dbReference type="ARBA" id="ARBA00022980"/>
    </source>
</evidence>
<dbReference type="PANTHER" id="PTHR11127">
    <property type="entry name" value="60S RIBOSOMAL PROTEIN L14"/>
    <property type="match status" value="1"/>
</dbReference>
<protein>
    <submittedName>
        <fullName evidence="3">Ribosomal protein L14</fullName>
    </submittedName>
</protein>
<accession>A0A4Z1SY75</accession>
<dbReference type="AlphaFoldDB" id="A0A4Z1SY75"/>
<dbReference type="GO" id="GO:0022625">
    <property type="term" value="C:cytosolic large ribosomal subunit"/>
    <property type="evidence" value="ECO:0007669"/>
    <property type="project" value="TreeGrafter"/>
</dbReference>
<keyword evidence="1 3" id="KW-0689">Ribosomal protein</keyword>
<dbReference type="CDD" id="cd23702">
    <property type="entry name" value="eL14"/>
    <property type="match status" value="1"/>
</dbReference>
<reference evidence="3 4" key="1">
    <citation type="submission" date="2019-05" db="EMBL/GenBank/DDBJ databases">
        <title>The compact genome of Giardia muris reveals important steps in the evolution of intestinal protozoan parasites.</title>
        <authorList>
            <person name="Xu F."/>
            <person name="Jimenez-Gonzalez A."/>
            <person name="Einarsson E."/>
            <person name="Astvaldsson A."/>
            <person name="Peirasmaki D."/>
            <person name="Eckmann L."/>
            <person name="Andersson J.O."/>
            <person name="Svard S.G."/>
            <person name="Jerlstrom-Hultqvist J."/>
        </authorList>
    </citation>
    <scope>NUCLEOTIDE SEQUENCE [LARGE SCALE GENOMIC DNA]</scope>
    <source>
        <strain evidence="3 4">Roberts-Thomson</strain>
    </source>
</reference>
<gene>
    <name evidence="3" type="ORF">GMRT_13681</name>
</gene>
<dbReference type="EMBL" id="VDLU01000001">
    <property type="protein sequence ID" value="TNJ30702.1"/>
    <property type="molecule type" value="Genomic_DNA"/>
</dbReference>
<dbReference type="OrthoDB" id="1875589at2759"/>
<sequence length="131" mass="14321">MSQRKYVEAGRLVFLRSGADKGKLAVIVDILSTSGVLVEGPTTGVARQVVSLRGVVLTDEVVEIGKKPTSAELKEQIEASGAVGRFMESADWKVLSAPYIRDSLSWEQREKIPDLLARRKAAIKRIKKSLA</sequence>
<dbReference type="Gene3D" id="2.30.30.30">
    <property type="match status" value="1"/>
</dbReference>
<evidence type="ECO:0000313" key="4">
    <source>
        <dbReference type="Proteomes" id="UP000315496"/>
    </source>
</evidence>
<dbReference type="GO" id="GO:0042273">
    <property type="term" value="P:ribosomal large subunit biogenesis"/>
    <property type="evidence" value="ECO:0007669"/>
    <property type="project" value="TreeGrafter"/>
</dbReference>
<dbReference type="Proteomes" id="UP000315496">
    <property type="component" value="Chromosome 1"/>
</dbReference>
<organism evidence="3 4">
    <name type="scientific">Giardia muris</name>
    <dbReference type="NCBI Taxonomy" id="5742"/>
    <lineage>
        <taxon>Eukaryota</taxon>
        <taxon>Metamonada</taxon>
        <taxon>Diplomonadida</taxon>
        <taxon>Hexamitidae</taxon>
        <taxon>Giardiinae</taxon>
        <taxon>Giardia</taxon>
    </lineage>
</organism>
<dbReference type="GO" id="GO:0003735">
    <property type="term" value="F:structural constituent of ribosome"/>
    <property type="evidence" value="ECO:0007669"/>
    <property type="project" value="InterPro"/>
</dbReference>
<comment type="caution">
    <text evidence="3">The sequence shown here is derived from an EMBL/GenBank/DDBJ whole genome shotgun (WGS) entry which is preliminary data.</text>
</comment>
<dbReference type="SUPFAM" id="SSF50104">
    <property type="entry name" value="Translation proteins SH3-like domain"/>
    <property type="match status" value="1"/>
</dbReference>
<dbReference type="PANTHER" id="PTHR11127:SF2">
    <property type="entry name" value="LARGE RIBOSOMAL SUBUNIT PROTEIN EL14"/>
    <property type="match status" value="1"/>
</dbReference>
<keyword evidence="4" id="KW-1185">Reference proteome</keyword>
<dbReference type="GO" id="GO:0003723">
    <property type="term" value="F:RNA binding"/>
    <property type="evidence" value="ECO:0007669"/>
    <property type="project" value="InterPro"/>
</dbReference>
<dbReference type="VEuPathDB" id="GiardiaDB:GMRT_13681"/>
<name>A0A4Z1SY75_GIAMU</name>
<dbReference type="InterPro" id="IPR039660">
    <property type="entry name" value="Ribosomal_eL14"/>
</dbReference>
<proteinExistence type="predicted"/>
<evidence type="ECO:0000313" key="3">
    <source>
        <dbReference type="EMBL" id="TNJ30702.1"/>
    </source>
</evidence>
<keyword evidence="2" id="KW-0687">Ribonucleoprotein</keyword>